<keyword evidence="3" id="KW-1134">Transmembrane beta strand</keyword>
<keyword evidence="6" id="KW-0998">Cell outer membrane</keyword>
<comment type="subcellular location">
    <subcellularLocation>
        <location evidence="1">Cell outer membrane</location>
    </subcellularLocation>
</comment>
<dbReference type="GO" id="GO:1990281">
    <property type="term" value="C:efflux pump complex"/>
    <property type="evidence" value="ECO:0007669"/>
    <property type="project" value="TreeGrafter"/>
</dbReference>
<dbReference type="GO" id="GO:0015288">
    <property type="term" value="F:porin activity"/>
    <property type="evidence" value="ECO:0007669"/>
    <property type="project" value="TreeGrafter"/>
</dbReference>
<evidence type="ECO:0000256" key="6">
    <source>
        <dbReference type="ARBA" id="ARBA00023237"/>
    </source>
</evidence>
<keyword evidence="2" id="KW-0813">Transport</keyword>
<dbReference type="EMBL" id="CABL01000017">
    <property type="protein sequence ID" value="CBH75921.1"/>
    <property type="molecule type" value="Genomic_DNA"/>
</dbReference>
<evidence type="ECO:0000256" key="2">
    <source>
        <dbReference type="ARBA" id="ARBA00022448"/>
    </source>
</evidence>
<proteinExistence type="predicted"/>
<evidence type="ECO:0000256" key="3">
    <source>
        <dbReference type="ARBA" id="ARBA00022452"/>
    </source>
</evidence>
<keyword evidence="4" id="KW-0812">Transmembrane</keyword>
<dbReference type="Pfam" id="PF02321">
    <property type="entry name" value="OEP"/>
    <property type="match status" value="1"/>
</dbReference>
<dbReference type="SUPFAM" id="SSF56954">
    <property type="entry name" value="Outer membrane efflux proteins (OEP)"/>
    <property type="match status" value="1"/>
</dbReference>
<evidence type="ECO:0000256" key="5">
    <source>
        <dbReference type="ARBA" id="ARBA00023136"/>
    </source>
</evidence>
<dbReference type="GO" id="GO:0009279">
    <property type="term" value="C:cell outer membrane"/>
    <property type="evidence" value="ECO:0007669"/>
    <property type="project" value="UniProtKB-SubCell"/>
</dbReference>
<dbReference type="Gene3D" id="1.20.1600.10">
    <property type="entry name" value="Outer membrane efflux proteins (OEP)"/>
    <property type="match status" value="1"/>
</dbReference>
<name>E6PHI3_9ZZZZ</name>
<protein>
    <recommendedName>
        <fullName evidence="8">Outer membrane efflux protein</fullName>
    </recommendedName>
</protein>
<evidence type="ECO:0008006" key="8">
    <source>
        <dbReference type="Google" id="ProtNLM"/>
    </source>
</evidence>
<organism evidence="7">
    <name type="scientific">mine drainage metagenome</name>
    <dbReference type="NCBI Taxonomy" id="410659"/>
    <lineage>
        <taxon>unclassified sequences</taxon>
        <taxon>metagenomes</taxon>
        <taxon>ecological metagenomes</taxon>
    </lineage>
</organism>
<dbReference type="PANTHER" id="PTHR30026:SF20">
    <property type="entry name" value="OUTER MEMBRANE PROTEIN TOLC"/>
    <property type="match status" value="1"/>
</dbReference>
<evidence type="ECO:0000256" key="1">
    <source>
        <dbReference type="ARBA" id="ARBA00004442"/>
    </source>
</evidence>
<keyword evidence="5" id="KW-0472">Membrane</keyword>
<dbReference type="GO" id="GO:0015562">
    <property type="term" value="F:efflux transmembrane transporter activity"/>
    <property type="evidence" value="ECO:0007669"/>
    <property type="project" value="InterPro"/>
</dbReference>
<dbReference type="InterPro" id="IPR051906">
    <property type="entry name" value="TolC-like"/>
</dbReference>
<accession>E6PHI3</accession>
<dbReference type="PANTHER" id="PTHR30026">
    <property type="entry name" value="OUTER MEMBRANE PROTEIN TOLC"/>
    <property type="match status" value="1"/>
</dbReference>
<evidence type="ECO:0000256" key="4">
    <source>
        <dbReference type="ARBA" id="ARBA00022692"/>
    </source>
</evidence>
<dbReference type="InterPro" id="IPR003423">
    <property type="entry name" value="OMP_efflux"/>
</dbReference>
<evidence type="ECO:0000313" key="7">
    <source>
        <dbReference type="EMBL" id="CBH75921.1"/>
    </source>
</evidence>
<reference evidence="7" key="1">
    <citation type="submission" date="2009-10" db="EMBL/GenBank/DDBJ databases">
        <title>Diversity of trophic interactions inside an arsenic-rich microbial ecosystem.</title>
        <authorList>
            <person name="Bertin P.N."/>
            <person name="Heinrich-Salmeron A."/>
            <person name="Pelletier E."/>
            <person name="Goulhen-Chollet F."/>
            <person name="Arsene-Ploetze F."/>
            <person name="Gallien S."/>
            <person name="Calteau A."/>
            <person name="Vallenet D."/>
            <person name="Casiot C."/>
            <person name="Chane-Woon-Ming B."/>
            <person name="Giloteaux L."/>
            <person name="Barakat M."/>
            <person name="Bonnefoy V."/>
            <person name="Bruneel O."/>
            <person name="Chandler M."/>
            <person name="Cleiss J."/>
            <person name="Duran R."/>
            <person name="Elbaz-Poulichet F."/>
            <person name="Fonknechten N."/>
            <person name="Lauga B."/>
            <person name="Mornico D."/>
            <person name="Ortet P."/>
            <person name="Schaeffer C."/>
            <person name="Siguier P."/>
            <person name="Alexander Thil Smith A."/>
            <person name="Van Dorsselaer A."/>
            <person name="Weissenbach J."/>
            <person name="Medigue C."/>
            <person name="Le Paslier D."/>
        </authorList>
    </citation>
    <scope>NUCLEOTIDE SEQUENCE</scope>
</reference>
<gene>
    <name evidence="7" type="ORF">CARN1_1088</name>
</gene>
<sequence>MLVLSPLSAKPLQWNGTLAEAQVVARARRSFNARLATLSAEIAAERARSERSQALPQVSVSETTMKSTLTQLGMPAARQVYASLNVSVPLFAPQAWAAARAAGSSAFAARATSAMAVNRAVREAVVAYDAAALARAVVEQRAIDLRDQRSHLAFTEERVRNGAAPRYLIARDEAALAQAQQSERDARAEAVRTVHELEVLLNLDVTSKPILALSAPSPTLALNVAELERKAYAQRPDVLAAERSVLAARERVAAARDGYLPTISATAQSYNGTSNPALGNAGAQIGITASLPLFDGGSRGAEVRLAQLEYDRTRIALARTRLQARADVLDASSDLKAARRNLTTANSELRNAKIDKHVADLRARAGKGIELEVLDALATLADARENVLRATARYDDALAWLHAAVGDYAPR</sequence>
<comment type="caution">
    <text evidence="7">The sequence shown here is derived from an EMBL/GenBank/DDBJ whole genome shotgun (WGS) entry which is preliminary data.</text>
</comment>
<dbReference type="AlphaFoldDB" id="E6PHI3"/>